<keyword evidence="6" id="KW-0720">Serine protease</keyword>
<comment type="caution">
    <text evidence="7">Lacks conserved residue(s) required for the propagation of feature annotation.</text>
</comment>
<evidence type="ECO:0000259" key="9">
    <source>
        <dbReference type="Pfam" id="PF00082"/>
    </source>
</evidence>
<evidence type="ECO:0000256" key="7">
    <source>
        <dbReference type="PROSITE-ProRule" id="PRU01240"/>
    </source>
</evidence>
<feature type="transmembrane region" description="Helical" evidence="8">
    <location>
        <begin position="51"/>
        <end position="69"/>
    </location>
</feature>
<evidence type="ECO:0000256" key="2">
    <source>
        <dbReference type="ARBA" id="ARBA00011073"/>
    </source>
</evidence>
<dbReference type="AlphaFoldDB" id="A0A444ZHR2"/>
<dbReference type="InterPro" id="IPR036852">
    <property type="entry name" value="Peptidase_S8/S53_dom_sf"/>
</dbReference>
<dbReference type="SUPFAM" id="SSF52743">
    <property type="entry name" value="Subtilisin-like"/>
    <property type="match status" value="1"/>
</dbReference>
<dbReference type="PROSITE" id="PS00138">
    <property type="entry name" value="SUBTILASE_SER"/>
    <property type="match status" value="1"/>
</dbReference>
<name>A0A444ZHR2_ARAHY</name>
<evidence type="ECO:0000256" key="3">
    <source>
        <dbReference type="ARBA" id="ARBA00022670"/>
    </source>
</evidence>
<dbReference type="InterPro" id="IPR000209">
    <property type="entry name" value="Peptidase_S8/S53_dom"/>
</dbReference>
<dbReference type="Pfam" id="PF00082">
    <property type="entry name" value="Peptidase_S8"/>
    <property type="match status" value="1"/>
</dbReference>
<dbReference type="InterPro" id="IPR045051">
    <property type="entry name" value="SBT"/>
</dbReference>
<keyword evidence="11" id="KW-1185">Reference proteome</keyword>
<dbReference type="InterPro" id="IPR023828">
    <property type="entry name" value="Peptidase_S8_Ser-AS"/>
</dbReference>
<evidence type="ECO:0000313" key="10">
    <source>
        <dbReference type="EMBL" id="RYR13749.1"/>
    </source>
</evidence>
<comment type="similarity">
    <text evidence="2 7">Belongs to the peptidase S8 family.</text>
</comment>
<keyword evidence="8" id="KW-0472">Membrane</keyword>
<dbReference type="GO" id="GO:0005576">
    <property type="term" value="C:extracellular region"/>
    <property type="evidence" value="ECO:0007669"/>
    <property type="project" value="UniProtKB-SubCell"/>
</dbReference>
<organism evidence="10 11">
    <name type="scientific">Arachis hypogaea</name>
    <name type="common">Peanut</name>
    <dbReference type="NCBI Taxonomy" id="3818"/>
    <lineage>
        <taxon>Eukaryota</taxon>
        <taxon>Viridiplantae</taxon>
        <taxon>Streptophyta</taxon>
        <taxon>Embryophyta</taxon>
        <taxon>Tracheophyta</taxon>
        <taxon>Spermatophyta</taxon>
        <taxon>Magnoliopsida</taxon>
        <taxon>eudicotyledons</taxon>
        <taxon>Gunneridae</taxon>
        <taxon>Pentapetalae</taxon>
        <taxon>rosids</taxon>
        <taxon>fabids</taxon>
        <taxon>Fabales</taxon>
        <taxon>Fabaceae</taxon>
        <taxon>Papilionoideae</taxon>
        <taxon>50 kb inversion clade</taxon>
        <taxon>dalbergioids sensu lato</taxon>
        <taxon>Dalbergieae</taxon>
        <taxon>Pterocarpus clade</taxon>
        <taxon>Arachis</taxon>
    </lineage>
</organism>
<protein>
    <recommendedName>
        <fullName evidence="9">Peptidase S8/S53 domain-containing protein</fullName>
    </recommendedName>
</protein>
<keyword evidence="8" id="KW-0812">Transmembrane</keyword>
<proteinExistence type="inferred from homology"/>
<comment type="caution">
    <text evidence="10">The sequence shown here is derived from an EMBL/GenBank/DDBJ whole genome shotgun (WGS) entry which is preliminary data.</text>
</comment>
<evidence type="ECO:0000256" key="1">
    <source>
        <dbReference type="ARBA" id="ARBA00004613"/>
    </source>
</evidence>
<keyword evidence="3" id="KW-0645">Protease</keyword>
<dbReference type="Proteomes" id="UP000289738">
    <property type="component" value="Chromosome B04"/>
</dbReference>
<gene>
    <name evidence="10" type="ORF">Ahy_B04g070579</name>
</gene>
<feature type="domain" description="Peptidase S8/S53" evidence="9">
    <location>
        <begin position="71"/>
        <end position="197"/>
    </location>
</feature>
<dbReference type="Gene3D" id="3.40.50.200">
    <property type="entry name" value="Peptidase S8/S53 domain"/>
    <property type="match status" value="1"/>
</dbReference>
<sequence>MKYNPTDCQRPELLNKNLIKGNILLCGYSFNFVVGSASIKKVSETAKSLGAAGFVLFPVGIPGIVIADVSKDWTGRVKSFKGTGKIGDGLMPILHKSAPQVALFSARGPNIKDFNFQEADLLKPDILAPGSLIWGAWSLNGTDEPNYIGEGFAMISGTSMAAPHIAGIAALIKQKHPHWSPAAIKSALMTTSTTLDRAGNPILAQQYSETQAMKLVKATPFDYGSGHVNPRDALDPGLIFDAGLLLLPS</sequence>
<evidence type="ECO:0000256" key="5">
    <source>
        <dbReference type="ARBA" id="ARBA00022801"/>
    </source>
</evidence>
<dbReference type="EMBL" id="SDMP01000014">
    <property type="protein sequence ID" value="RYR13749.1"/>
    <property type="molecule type" value="Genomic_DNA"/>
</dbReference>
<dbReference type="GO" id="GO:0006508">
    <property type="term" value="P:proteolysis"/>
    <property type="evidence" value="ECO:0007669"/>
    <property type="project" value="UniProtKB-KW"/>
</dbReference>
<dbReference type="GO" id="GO:0004252">
    <property type="term" value="F:serine-type endopeptidase activity"/>
    <property type="evidence" value="ECO:0007669"/>
    <property type="project" value="InterPro"/>
</dbReference>
<evidence type="ECO:0000256" key="8">
    <source>
        <dbReference type="SAM" id="Phobius"/>
    </source>
</evidence>
<evidence type="ECO:0000313" key="11">
    <source>
        <dbReference type="Proteomes" id="UP000289738"/>
    </source>
</evidence>
<dbReference type="Gene3D" id="3.50.30.30">
    <property type="match status" value="1"/>
</dbReference>
<dbReference type="PANTHER" id="PTHR10795">
    <property type="entry name" value="PROPROTEIN CONVERTASE SUBTILISIN/KEXIN"/>
    <property type="match status" value="1"/>
</dbReference>
<accession>A0A444ZHR2</accession>
<keyword evidence="5" id="KW-0378">Hydrolase</keyword>
<comment type="subcellular location">
    <subcellularLocation>
        <location evidence="1">Secreted</location>
    </subcellularLocation>
</comment>
<evidence type="ECO:0000256" key="6">
    <source>
        <dbReference type="ARBA" id="ARBA00022825"/>
    </source>
</evidence>
<evidence type="ECO:0000256" key="4">
    <source>
        <dbReference type="ARBA" id="ARBA00022729"/>
    </source>
</evidence>
<keyword evidence="8" id="KW-1133">Transmembrane helix</keyword>
<keyword evidence="4" id="KW-0732">Signal</keyword>
<reference evidence="10 11" key="1">
    <citation type="submission" date="2019-01" db="EMBL/GenBank/DDBJ databases">
        <title>Sequencing of cultivated peanut Arachis hypogaea provides insights into genome evolution and oil improvement.</title>
        <authorList>
            <person name="Chen X."/>
        </authorList>
    </citation>
    <scope>NUCLEOTIDE SEQUENCE [LARGE SCALE GENOMIC DNA]</scope>
    <source>
        <strain evidence="11">cv. Fuhuasheng</strain>
        <tissue evidence="10">Leaves</tissue>
    </source>
</reference>
<dbReference type="PROSITE" id="PS51892">
    <property type="entry name" value="SUBTILASE"/>
    <property type="match status" value="1"/>
</dbReference>